<dbReference type="OrthoDB" id="3291843at2"/>
<evidence type="ECO:0000313" key="3">
    <source>
        <dbReference type="EMBL" id="SEG92575.1"/>
    </source>
</evidence>
<feature type="region of interest" description="Disordered" evidence="2">
    <location>
        <begin position="245"/>
        <end position="408"/>
    </location>
</feature>
<evidence type="ECO:0008006" key="5">
    <source>
        <dbReference type="Google" id="ProtNLM"/>
    </source>
</evidence>
<accession>A0A1H6E6Q8</accession>
<dbReference type="PANTHER" id="PTHR38010:SF1">
    <property type="entry name" value="SLR0848 PROTEIN"/>
    <property type="match status" value="1"/>
</dbReference>
<evidence type="ECO:0000256" key="1">
    <source>
        <dbReference type="SAM" id="Coils"/>
    </source>
</evidence>
<gene>
    <name evidence="3" type="ORF">SAMN05216223_12628</name>
</gene>
<reference evidence="3 4" key="1">
    <citation type="submission" date="2016-10" db="EMBL/GenBank/DDBJ databases">
        <authorList>
            <person name="de Groot N.N."/>
        </authorList>
    </citation>
    <scope>NUCLEOTIDE SEQUENCE [LARGE SCALE GENOMIC DNA]</scope>
    <source>
        <strain evidence="3 4">CGMCC 4.2023</strain>
    </source>
</reference>
<feature type="compositionally biased region" description="Low complexity" evidence="2">
    <location>
        <begin position="260"/>
        <end position="276"/>
    </location>
</feature>
<keyword evidence="1" id="KW-0175">Coiled coil</keyword>
<evidence type="ECO:0000256" key="2">
    <source>
        <dbReference type="SAM" id="MobiDB-lite"/>
    </source>
</evidence>
<proteinExistence type="predicted"/>
<name>A0A1H6E6Q8_9ACTN</name>
<dbReference type="AlphaFoldDB" id="A0A1H6E6Q8"/>
<protein>
    <recommendedName>
        <fullName evidence="5">Cell division initiation protein</fullName>
    </recommendedName>
</protein>
<feature type="region of interest" description="Disordered" evidence="2">
    <location>
        <begin position="144"/>
        <end position="178"/>
    </location>
</feature>
<dbReference type="PANTHER" id="PTHR38010">
    <property type="entry name" value="SLR0848 PROTEIN"/>
    <property type="match status" value="1"/>
</dbReference>
<feature type="compositionally biased region" description="Low complexity" evidence="2">
    <location>
        <begin position="286"/>
        <end position="306"/>
    </location>
</feature>
<keyword evidence="4" id="KW-1185">Reference proteome</keyword>
<evidence type="ECO:0000313" key="4">
    <source>
        <dbReference type="Proteomes" id="UP000236754"/>
    </source>
</evidence>
<dbReference type="RefSeq" id="WP_103890366.1">
    <property type="nucleotide sequence ID" value="NZ_FNVU01000026.1"/>
</dbReference>
<dbReference type="Proteomes" id="UP000236754">
    <property type="component" value="Unassembled WGS sequence"/>
</dbReference>
<dbReference type="EMBL" id="FNVU01000026">
    <property type="protein sequence ID" value="SEG92575.1"/>
    <property type="molecule type" value="Genomic_DNA"/>
</dbReference>
<feature type="coiled-coil region" evidence="1">
    <location>
        <begin position="94"/>
        <end position="121"/>
    </location>
</feature>
<feature type="compositionally biased region" description="Low complexity" evidence="2">
    <location>
        <begin position="334"/>
        <end position="398"/>
    </location>
</feature>
<organism evidence="3 4">
    <name type="scientific">Actinacidiphila yanglinensis</name>
    <dbReference type="NCBI Taxonomy" id="310779"/>
    <lineage>
        <taxon>Bacteria</taxon>
        <taxon>Bacillati</taxon>
        <taxon>Actinomycetota</taxon>
        <taxon>Actinomycetes</taxon>
        <taxon>Kitasatosporales</taxon>
        <taxon>Streptomycetaceae</taxon>
        <taxon>Actinacidiphila</taxon>
    </lineage>
</organism>
<feature type="compositionally biased region" description="Basic and acidic residues" evidence="2">
    <location>
        <begin position="166"/>
        <end position="178"/>
    </location>
</feature>
<dbReference type="CDD" id="cd06503">
    <property type="entry name" value="ATP-synt_Fo_b"/>
    <property type="match status" value="1"/>
</dbReference>
<sequence length="422" mass="45260">MDVQKKLDEIAATVSSARSMPMSASCVLNRAELLAMLEEVAAALPDSLSQAQELLGDREQMVQEARTEAQRIIESAHAERGSLVSDTQIARQSQDAAERILAEARREADEIRAEADDYVDSKLANFEVVLTKTIGSVDRGREKLLGRDPYADGQGGAGYGEDDPEAPERSSDPETLRRRADEYVDTKMRAFEAVLSKTLEAVGRGRLKLTGHNPIDDLAAQMAAADAAGGGGEIHGQSDDEFMAGLAAPSADGPADLSRYGYDPAAATADAGAAPPQQQPDPGYEPDPGYGYPQQEPYPQQGGYPQVGVAAAEAGGYPAQDEGYPQVPQPLPPQQDYQQGGYDPYGGQQQGYDYGQLPPEAGGYEQPYPQQPQIPYQQQAPGYGQQGVPQQPGQQPAALDETSFFDTGMIDLNRLRELEQGL</sequence>